<evidence type="ECO:0000313" key="11">
    <source>
        <dbReference type="Proteomes" id="UP000283383"/>
    </source>
</evidence>
<dbReference type="Gene3D" id="1.20.1080.10">
    <property type="entry name" value="Glycerol uptake facilitator protein"/>
    <property type="match status" value="1"/>
</dbReference>
<feature type="transmembrane region" description="Helical" evidence="9">
    <location>
        <begin position="245"/>
        <end position="265"/>
    </location>
</feature>
<feature type="transmembrane region" description="Helical" evidence="9">
    <location>
        <begin position="170"/>
        <end position="191"/>
    </location>
</feature>
<keyword evidence="3 8" id="KW-0812">Transmembrane</keyword>
<dbReference type="InterPro" id="IPR000425">
    <property type="entry name" value="MIP"/>
</dbReference>
<accession>A0A420I9W0</accession>
<dbReference type="GO" id="GO:0005886">
    <property type="term" value="C:plasma membrane"/>
    <property type="evidence" value="ECO:0007669"/>
    <property type="project" value="TreeGrafter"/>
</dbReference>
<feature type="transmembrane region" description="Helical" evidence="9">
    <location>
        <begin position="44"/>
        <end position="65"/>
    </location>
</feature>
<dbReference type="SUPFAM" id="SSF81338">
    <property type="entry name" value="Aquaporin-like"/>
    <property type="match status" value="1"/>
</dbReference>
<evidence type="ECO:0000256" key="9">
    <source>
        <dbReference type="SAM" id="Phobius"/>
    </source>
</evidence>
<dbReference type="PRINTS" id="PR00783">
    <property type="entry name" value="MINTRINSICP"/>
</dbReference>
<evidence type="ECO:0000256" key="8">
    <source>
        <dbReference type="RuleBase" id="RU000477"/>
    </source>
</evidence>
<dbReference type="GO" id="GO:0015250">
    <property type="term" value="F:water channel activity"/>
    <property type="evidence" value="ECO:0007669"/>
    <property type="project" value="TreeGrafter"/>
</dbReference>
<dbReference type="PANTHER" id="PTHR19139:SF283">
    <property type="entry name" value="AQUAPORIN"/>
    <property type="match status" value="1"/>
</dbReference>
<comment type="catalytic activity">
    <reaction evidence="7">
        <text>H2O(in) = H2O(out)</text>
        <dbReference type="Rhea" id="RHEA:29667"/>
        <dbReference type="ChEBI" id="CHEBI:15377"/>
    </reaction>
</comment>
<proteinExistence type="inferred from homology"/>
<protein>
    <submittedName>
        <fullName evidence="10">Aquaporin-2</fullName>
    </submittedName>
</protein>
<dbReference type="AlphaFoldDB" id="A0A420I9W0"/>
<evidence type="ECO:0000256" key="2">
    <source>
        <dbReference type="ARBA" id="ARBA00006175"/>
    </source>
</evidence>
<feature type="transmembrane region" description="Helical" evidence="9">
    <location>
        <begin position="118"/>
        <end position="150"/>
    </location>
</feature>
<evidence type="ECO:0000256" key="7">
    <source>
        <dbReference type="ARBA" id="ARBA00034651"/>
    </source>
</evidence>
<evidence type="ECO:0000256" key="4">
    <source>
        <dbReference type="ARBA" id="ARBA00022737"/>
    </source>
</evidence>
<evidence type="ECO:0000313" key="10">
    <source>
        <dbReference type="EMBL" id="RKF71328.1"/>
    </source>
</evidence>
<dbReference type="Proteomes" id="UP000283383">
    <property type="component" value="Unassembled WGS sequence"/>
</dbReference>
<sequence>MDTSFTPQKEKSRHSEPTLRHYDPLKKLFRKLFNKLPPGTRGHIVAVLGELISTTMFFFLFFAAIESSNVSSGTGVAINPLHSTSQLIYIALSAGFSFIATGWASYRISGGLFNPMISLGLALIGAITWIRCALLFFTQTLATIIAAYMVDALFRGDLNIGTGLGNGTSIAQGIIIEMLLTAQLTFTVFMLATEKHDATYLAPIGIGLSITIALLVGIEWTGASLNPARSLAPCVVNRAFDSYHWVYWVGPICGVFLAVLFYNLVKALEYETAQEISTDVEHNLSNPHHRNSSFALLTNANS</sequence>
<feature type="transmembrane region" description="Helical" evidence="9">
    <location>
        <begin position="198"/>
        <end position="218"/>
    </location>
</feature>
<keyword evidence="4" id="KW-0677">Repeat</keyword>
<dbReference type="STRING" id="62708.A0A420I9W0"/>
<gene>
    <name evidence="10" type="ORF">GcM3_104013</name>
</gene>
<keyword evidence="11" id="KW-1185">Reference proteome</keyword>
<evidence type="ECO:0000256" key="6">
    <source>
        <dbReference type="ARBA" id="ARBA00023136"/>
    </source>
</evidence>
<dbReference type="EMBL" id="MCBQ01010473">
    <property type="protein sequence ID" value="RKF71328.1"/>
    <property type="molecule type" value="Genomic_DNA"/>
</dbReference>
<dbReference type="InterPro" id="IPR034294">
    <property type="entry name" value="Aquaporin_transptr"/>
</dbReference>
<comment type="subcellular location">
    <subcellularLocation>
        <location evidence="1">Membrane</location>
        <topology evidence="1">Multi-pass membrane protein</topology>
    </subcellularLocation>
</comment>
<keyword evidence="5 9" id="KW-1133">Transmembrane helix</keyword>
<dbReference type="InterPro" id="IPR023271">
    <property type="entry name" value="Aquaporin-like"/>
</dbReference>
<dbReference type="Pfam" id="PF00230">
    <property type="entry name" value="MIP"/>
    <property type="match status" value="1"/>
</dbReference>
<evidence type="ECO:0000256" key="3">
    <source>
        <dbReference type="ARBA" id="ARBA00022692"/>
    </source>
</evidence>
<name>A0A420I9W0_9PEZI</name>
<evidence type="ECO:0000256" key="5">
    <source>
        <dbReference type="ARBA" id="ARBA00022989"/>
    </source>
</evidence>
<evidence type="ECO:0000256" key="1">
    <source>
        <dbReference type="ARBA" id="ARBA00004141"/>
    </source>
</evidence>
<comment type="similarity">
    <text evidence="2 8">Belongs to the MIP/aquaporin (TC 1.A.8) family.</text>
</comment>
<dbReference type="PANTHER" id="PTHR19139">
    <property type="entry name" value="AQUAPORIN TRANSPORTER"/>
    <property type="match status" value="1"/>
</dbReference>
<reference evidence="10 11" key="1">
    <citation type="journal article" date="2018" name="BMC Genomics">
        <title>Comparative genome analyses reveal sequence features reflecting distinct modes of host-adaptation between dicot and monocot powdery mildew.</title>
        <authorList>
            <person name="Wu Y."/>
            <person name="Ma X."/>
            <person name="Pan Z."/>
            <person name="Kale S.D."/>
            <person name="Song Y."/>
            <person name="King H."/>
            <person name="Zhang Q."/>
            <person name="Presley C."/>
            <person name="Deng X."/>
            <person name="Wei C.I."/>
            <person name="Xiao S."/>
        </authorList>
    </citation>
    <scope>NUCLEOTIDE SEQUENCE [LARGE SCALE GENOMIC DNA]</scope>
    <source>
        <strain evidence="10">UMSG3</strain>
    </source>
</reference>
<organism evidence="10 11">
    <name type="scientific">Golovinomyces cichoracearum</name>
    <dbReference type="NCBI Taxonomy" id="62708"/>
    <lineage>
        <taxon>Eukaryota</taxon>
        <taxon>Fungi</taxon>
        <taxon>Dikarya</taxon>
        <taxon>Ascomycota</taxon>
        <taxon>Pezizomycotina</taxon>
        <taxon>Leotiomycetes</taxon>
        <taxon>Erysiphales</taxon>
        <taxon>Erysiphaceae</taxon>
        <taxon>Golovinomyces</taxon>
    </lineage>
</organism>
<comment type="caution">
    <text evidence="10">The sequence shown here is derived from an EMBL/GenBank/DDBJ whole genome shotgun (WGS) entry which is preliminary data.</text>
</comment>
<keyword evidence="8" id="KW-0813">Transport</keyword>
<keyword evidence="6 9" id="KW-0472">Membrane</keyword>
<feature type="transmembrane region" description="Helical" evidence="9">
    <location>
        <begin position="85"/>
        <end position="106"/>
    </location>
</feature>